<evidence type="ECO:0000256" key="2">
    <source>
        <dbReference type="ARBA" id="ARBA00006375"/>
    </source>
</evidence>
<sequence length="312" mass="34747">MQMEKRNKSAVLKQQTTHSNEQQSSVKKLIRTERWYFGGLSGVMAACCTHPLDTLKVQLQTQQRAEYGLVGMAFRVIRTEGFLSLYNGLSASCLRQATYTTTRFAIYGAIKTLNPNPNLPFYQKISLAFVAGAIGSFVGAPADLINVRMQNDCKLRKEQRRNYKHAIDGIVRVCREEGPKKLFNGASMAIFRGALVTVGQIAFYEQVKQLMLASGFFKDNVATHFGASLTAGVAATVLTMPLDVMKTRLMNAKPGQYASLLDCFSDIFKVGIGGFFKGFTPAFIRLGPHTILMFIFLEQLKSNFGYIKEEKK</sequence>
<evidence type="ECO:0000256" key="6">
    <source>
        <dbReference type="ARBA" id="ARBA00022989"/>
    </source>
</evidence>
<dbReference type="SUPFAM" id="SSF103506">
    <property type="entry name" value="Mitochondrial carrier"/>
    <property type="match status" value="1"/>
</dbReference>
<feature type="compositionally biased region" description="Polar residues" evidence="10">
    <location>
        <begin position="12"/>
        <end position="25"/>
    </location>
</feature>
<keyword evidence="4 8" id="KW-0812">Transmembrane</keyword>
<dbReference type="Proteomes" id="UP000663829">
    <property type="component" value="Unassembled WGS sequence"/>
</dbReference>
<evidence type="ECO:0000256" key="9">
    <source>
        <dbReference type="RuleBase" id="RU000488"/>
    </source>
</evidence>
<feature type="repeat" description="Solcar" evidence="8">
    <location>
        <begin position="33"/>
        <end position="113"/>
    </location>
</feature>
<dbReference type="PANTHER" id="PTHR45618">
    <property type="entry name" value="MITOCHONDRIAL DICARBOXYLATE CARRIER-RELATED"/>
    <property type="match status" value="1"/>
</dbReference>
<dbReference type="Gene3D" id="1.50.40.10">
    <property type="entry name" value="Mitochondrial carrier domain"/>
    <property type="match status" value="1"/>
</dbReference>
<evidence type="ECO:0000256" key="7">
    <source>
        <dbReference type="ARBA" id="ARBA00023136"/>
    </source>
</evidence>
<accession>A0A813TMV0</accession>
<evidence type="ECO:0000313" key="12">
    <source>
        <dbReference type="EMBL" id="CAF0816791.1"/>
    </source>
</evidence>
<feature type="transmembrane region" description="Helical" evidence="11">
    <location>
        <begin position="125"/>
        <end position="147"/>
    </location>
</feature>
<dbReference type="InterPro" id="IPR050391">
    <property type="entry name" value="Mito_Metabolite_Transporter"/>
</dbReference>
<reference evidence="12" key="1">
    <citation type="submission" date="2021-02" db="EMBL/GenBank/DDBJ databases">
        <authorList>
            <person name="Nowell W R."/>
        </authorList>
    </citation>
    <scope>NUCLEOTIDE SEQUENCE</scope>
</reference>
<gene>
    <name evidence="12" type="ORF">GPM918_LOCUS4330</name>
    <name evidence="13" type="ORF">SRO942_LOCUS4331</name>
</gene>
<feature type="repeat" description="Solcar" evidence="8">
    <location>
        <begin position="119"/>
        <end position="210"/>
    </location>
</feature>
<evidence type="ECO:0000256" key="5">
    <source>
        <dbReference type="ARBA" id="ARBA00022737"/>
    </source>
</evidence>
<feature type="transmembrane region" description="Helical" evidence="11">
    <location>
        <begin position="182"/>
        <end position="204"/>
    </location>
</feature>
<dbReference type="EMBL" id="CAJOBC010000578">
    <property type="protein sequence ID" value="CAF3602940.1"/>
    <property type="molecule type" value="Genomic_DNA"/>
</dbReference>
<evidence type="ECO:0000256" key="11">
    <source>
        <dbReference type="SAM" id="Phobius"/>
    </source>
</evidence>
<name>A0A813TMV0_9BILA</name>
<evidence type="ECO:0000256" key="8">
    <source>
        <dbReference type="PROSITE-ProRule" id="PRU00282"/>
    </source>
</evidence>
<keyword evidence="5" id="KW-0677">Repeat</keyword>
<evidence type="ECO:0008006" key="15">
    <source>
        <dbReference type="Google" id="ProtNLM"/>
    </source>
</evidence>
<keyword evidence="3 9" id="KW-0813">Transport</keyword>
<proteinExistence type="inferred from homology"/>
<keyword evidence="14" id="KW-1185">Reference proteome</keyword>
<dbReference type="OrthoDB" id="448427at2759"/>
<evidence type="ECO:0000256" key="10">
    <source>
        <dbReference type="SAM" id="MobiDB-lite"/>
    </source>
</evidence>
<evidence type="ECO:0000313" key="14">
    <source>
        <dbReference type="Proteomes" id="UP000663829"/>
    </source>
</evidence>
<dbReference type="GO" id="GO:0016020">
    <property type="term" value="C:membrane"/>
    <property type="evidence" value="ECO:0007669"/>
    <property type="project" value="UniProtKB-SubCell"/>
</dbReference>
<dbReference type="Pfam" id="PF00153">
    <property type="entry name" value="Mito_carr"/>
    <property type="match status" value="3"/>
</dbReference>
<dbReference type="AlphaFoldDB" id="A0A813TMV0"/>
<feature type="transmembrane region" description="Helical" evidence="11">
    <location>
        <begin position="224"/>
        <end position="244"/>
    </location>
</feature>
<comment type="subcellular location">
    <subcellularLocation>
        <location evidence="1">Membrane</location>
        <topology evidence="1">Multi-pass membrane protein</topology>
    </subcellularLocation>
</comment>
<dbReference type="PROSITE" id="PS50920">
    <property type="entry name" value="SOLCAR"/>
    <property type="match status" value="3"/>
</dbReference>
<feature type="region of interest" description="Disordered" evidence="10">
    <location>
        <begin position="1"/>
        <end position="25"/>
    </location>
</feature>
<evidence type="ECO:0000256" key="4">
    <source>
        <dbReference type="ARBA" id="ARBA00022692"/>
    </source>
</evidence>
<evidence type="ECO:0000256" key="1">
    <source>
        <dbReference type="ARBA" id="ARBA00004141"/>
    </source>
</evidence>
<feature type="transmembrane region" description="Helical" evidence="11">
    <location>
        <begin position="35"/>
        <end position="52"/>
    </location>
</feature>
<dbReference type="InterPro" id="IPR023395">
    <property type="entry name" value="MCP_dom_sf"/>
</dbReference>
<dbReference type="EMBL" id="CAJNOQ010000578">
    <property type="protein sequence ID" value="CAF0816791.1"/>
    <property type="molecule type" value="Genomic_DNA"/>
</dbReference>
<dbReference type="InterPro" id="IPR018108">
    <property type="entry name" value="MCP_transmembrane"/>
</dbReference>
<feature type="repeat" description="Solcar" evidence="8">
    <location>
        <begin position="219"/>
        <end position="303"/>
    </location>
</feature>
<organism evidence="12 14">
    <name type="scientific">Didymodactylos carnosus</name>
    <dbReference type="NCBI Taxonomy" id="1234261"/>
    <lineage>
        <taxon>Eukaryota</taxon>
        <taxon>Metazoa</taxon>
        <taxon>Spiralia</taxon>
        <taxon>Gnathifera</taxon>
        <taxon>Rotifera</taxon>
        <taxon>Eurotatoria</taxon>
        <taxon>Bdelloidea</taxon>
        <taxon>Philodinida</taxon>
        <taxon>Philodinidae</taxon>
        <taxon>Didymodactylos</taxon>
    </lineage>
</organism>
<keyword evidence="6 11" id="KW-1133">Transmembrane helix</keyword>
<dbReference type="Proteomes" id="UP000681722">
    <property type="component" value="Unassembled WGS sequence"/>
</dbReference>
<evidence type="ECO:0000256" key="3">
    <source>
        <dbReference type="ARBA" id="ARBA00022448"/>
    </source>
</evidence>
<evidence type="ECO:0000313" key="13">
    <source>
        <dbReference type="EMBL" id="CAF3602940.1"/>
    </source>
</evidence>
<protein>
    <recommendedName>
        <fullName evidence="15">Mitochondrial dicarboxylate carrier</fullName>
    </recommendedName>
</protein>
<comment type="caution">
    <text evidence="12">The sequence shown here is derived from an EMBL/GenBank/DDBJ whole genome shotgun (WGS) entry which is preliminary data.</text>
</comment>
<comment type="similarity">
    <text evidence="2 9">Belongs to the mitochondrial carrier (TC 2.A.29) family.</text>
</comment>
<keyword evidence="7 8" id="KW-0472">Membrane</keyword>